<evidence type="ECO:0000313" key="2">
    <source>
        <dbReference type="EMBL" id="GGA34955.1"/>
    </source>
</evidence>
<dbReference type="EMBL" id="BMFZ01000002">
    <property type="protein sequence ID" value="GGA34955.1"/>
    <property type="molecule type" value="Genomic_DNA"/>
</dbReference>
<keyword evidence="3" id="KW-1185">Reference proteome</keyword>
<protein>
    <recommendedName>
        <fullName evidence="1">YjiS-like domain-containing protein</fullName>
    </recommendedName>
</protein>
<name>A0ABQ1G0Z6_9GAMM</name>
<feature type="domain" description="YjiS-like" evidence="1">
    <location>
        <begin position="43"/>
        <end position="77"/>
    </location>
</feature>
<gene>
    <name evidence="2" type="ORF">GCM10011328_07100</name>
</gene>
<organism evidence="2 3">
    <name type="scientific">Hafnia psychrotolerans</name>
    <dbReference type="NCBI Taxonomy" id="1477018"/>
    <lineage>
        <taxon>Bacteria</taxon>
        <taxon>Pseudomonadati</taxon>
        <taxon>Pseudomonadota</taxon>
        <taxon>Gammaproteobacteria</taxon>
        <taxon>Enterobacterales</taxon>
        <taxon>Hafniaceae</taxon>
        <taxon>Hafnia</taxon>
    </lineage>
</organism>
<evidence type="ECO:0000313" key="3">
    <source>
        <dbReference type="Proteomes" id="UP000627464"/>
    </source>
</evidence>
<evidence type="ECO:0000259" key="1">
    <source>
        <dbReference type="Pfam" id="PF06568"/>
    </source>
</evidence>
<reference evidence="3" key="1">
    <citation type="journal article" date="2019" name="Int. J. Syst. Evol. Microbiol.">
        <title>The Global Catalogue of Microorganisms (GCM) 10K type strain sequencing project: providing services to taxonomists for standard genome sequencing and annotation.</title>
        <authorList>
            <consortium name="The Broad Institute Genomics Platform"/>
            <consortium name="The Broad Institute Genome Sequencing Center for Infectious Disease"/>
            <person name="Wu L."/>
            <person name="Ma J."/>
        </authorList>
    </citation>
    <scope>NUCLEOTIDE SEQUENCE [LARGE SCALE GENOMIC DNA]</scope>
    <source>
        <strain evidence="3">CGMCC 1.12806</strain>
    </source>
</reference>
<proteinExistence type="predicted"/>
<dbReference type="InterPro" id="IPR009506">
    <property type="entry name" value="YjiS-like"/>
</dbReference>
<comment type="caution">
    <text evidence="2">The sequence shown here is derived from an EMBL/GenBank/DDBJ whole genome shotgun (WGS) entry which is preliminary data.</text>
</comment>
<sequence>MKNIIEERQFCGCSSVVRSDSTQEQSATVAEPKSAGWLKKTVQKVKLWNEQRVSRKILLSLSADQLKDIGLTQDDIHKEYERKVWPSWPK</sequence>
<accession>A0ABQ1G0Z6</accession>
<dbReference type="Pfam" id="PF06568">
    <property type="entry name" value="YjiS-like"/>
    <property type="match status" value="1"/>
</dbReference>
<dbReference type="RefSeq" id="WP_188470534.1">
    <property type="nucleotide sequence ID" value="NZ_BMFZ01000002.1"/>
</dbReference>
<dbReference type="Proteomes" id="UP000627464">
    <property type="component" value="Unassembled WGS sequence"/>
</dbReference>